<dbReference type="CDD" id="cd12148">
    <property type="entry name" value="fungal_TF_MHR"/>
    <property type="match status" value="1"/>
</dbReference>
<keyword evidence="5" id="KW-0472">Membrane</keyword>
<accession>A0A9P8G0M1</accession>
<dbReference type="GO" id="GO:0008270">
    <property type="term" value="F:zinc ion binding"/>
    <property type="evidence" value="ECO:0007669"/>
    <property type="project" value="InterPro"/>
</dbReference>
<feature type="transmembrane region" description="Helical" evidence="5">
    <location>
        <begin position="459"/>
        <end position="484"/>
    </location>
</feature>
<keyword evidence="2" id="KW-0804">Transcription</keyword>
<reference evidence="7" key="2">
    <citation type="submission" date="2021-08" db="EMBL/GenBank/DDBJ databases">
        <authorList>
            <person name="Gostincar C."/>
            <person name="Sun X."/>
            <person name="Song Z."/>
            <person name="Gunde-Cimerman N."/>
        </authorList>
    </citation>
    <scope>NUCLEOTIDE SEQUENCE</scope>
    <source>
        <strain evidence="7">EXF-9298</strain>
    </source>
</reference>
<dbReference type="Proteomes" id="UP000729357">
    <property type="component" value="Unassembled WGS sequence"/>
</dbReference>
<dbReference type="InterPro" id="IPR051127">
    <property type="entry name" value="Fungal_SecMet_Regulators"/>
</dbReference>
<evidence type="ECO:0000256" key="5">
    <source>
        <dbReference type="SAM" id="Phobius"/>
    </source>
</evidence>
<feature type="non-terminal residue" evidence="7">
    <location>
        <position position="1"/>
    </location>
</feature>
<dbReference type="InterPro" id="IPR007219">
    <property type="entry name" value="XnlR_reg_dom"/>
</dbReference>
<keyword evidence="5" id="KW-0812">Transmembrane</keyword>
<keyword evidence="3" id="KW-0539">Nucleus</keyword>
<evidence type="ECO:0000313" key="8">
    <source>
        <dbReference type="Proteomes" id="UP000729357"/>
    </source>
</evidence>
<proteinExistence type="predicted"/>
<evidence type="ECO:0000256" key="4">
    <source>
        <dbReference type="SAM" id="MobiDB-lite"/>
    </source>
</evidence>
<keyword evidence="1" id="KW-0805">Transcription regulation</keyword>
<dbReference type="GO" id="GO:0005634">
    <property type="term" value="C:nucleus"/>
    <property type="evidence" value="ECO:0007669"/>
    <property type="project" value="TreeGrafter"/>
</dbReference>
<evidence type="ECO:0000256" key="2">
    <source>
        <dbReference type="ARBA" id="ARBA00023163"/>
    </source>
</evidence>
<name>A0A9P8G0M1_AURME</name>
<keyword evidence="8" id="KW-1185">Reference proteome</keyword>
<dbReference type="EMBL" id="JAHFXS010000156">
    <property type="protein sequence ID" value="KAG9988357.1"/>
    <property type="molecule type" value="Genomic_DNA"/>
</dbReference>
<dbReference type="AlphaFoldDB" id="A0A9P8G0M1"/>
<dbReference type="PANTHER" id="PTHR47424:SF9">
    <property type="entry name" value="TAH-2"/>
    <property type="match status" value="1"/>
</dbReference>
<organism evidence="7 8">
    <name type="scientific">Aureobasidium melanogenum</name>
    <name type="common">Aureobasidium pullulans var. melanogenum</name>
    <dbReference type="NCBI Taxonomy" id="46634"/>
    <lineage>
        <taxon>Eukaryota</taxon>
        <taxon>Fungi</taxon>
        <taxon>Dikarya</taxon>
        <taxon>Ascomycota</taxon>
        <taxon>Pezizomycotina</taxon>
        <taxon>Dothideomycetes</taxon>
        <taxon>Dothideomycetidae</taxon>
        <taxon>Dothideales</taxon>
        <taxon>Saccotheciaceae</taxon>
        <taxon>Aureobasidium</taxon>
    </lineage>
</organism>
<dbReference type="Pfam" id="PF04082">
    <property type="entry name" value="Fungal_trans"/>
    <property type="match status" value="1"/>
</dbReference>
<feature type="compositionally biased region" description="Polar residues" evidence="4">
    <location>
        <begin position="1"/>
        <end position="12"/>
    </location>
</feature>
<gene>
    <name evidence="7" type="ORF">KCU98_g2676</name>
</gene>
<dbReference type="GO" id="GO:0000978">
    <property type="term" value="F:RNA polymerase II cis-regulatory region sequence-specific DNA binding"/>
    <property type="evidence" value="ECO:0007669"/>
    <property type="project" value="TreeGrafter"/>
</dbReference>
<dbReference type="SMART" id="SM00906">
    <property type="entry name" value="Fungal_trans"/>
    <property type="match status" value="1"/>
</dbReference>
<comment type="caution">
    <text evidence="7">The sequence shown here is derived from an EMBL/GenBank/DDBJ whole genome shotgun (WGS) entry which is preliminary data.</text>
</comment>
<dbReference type="GO" id="GO:0006351">
    <property type="term" value="P:DNA-templated transcription"/>
    <property type="evidence" value="ECO:0007669"/>
    <property type="project" value="InterPro"/>
</dbReference>
<dbReference type="GO" id="GO:0000981">
    <property type="term" value="F:DNA-binding transcription factor activity, RNA polymerase II-specific"/>
    <property type="evidence" value="ECO:0007669"/>
    <property type="project" value="TreeGrafter"/>
</dbReference>
<dbReference type="PANTHER" id="PTHR47424">
    <property type="entry name" value="REGULATORY PROTEIN GAL4"/>
    <property type="match status" value="1"/>
</dbReference>
<evidence type="ECO:0000256" key="3">
    <source>
        <dbReference type="ARBA" id="ARBA00023242"/>
    </source>
</evidence>
<feature type="transmembrane region" description="Helical" evidence="5">
    <location>
        <begin position="392"/>
        <end position="413"/>
    </location>
</feature>
<sequence>MLDPGQSSLQRTESPRVGATDAQHTPPTSEVAPEPIRVDQCLTPGDSPNDTNKDPPGPEVPESRMLLNSKGERVFVGKIASLSFLHFLRRVLKWQMGPNSFTEYARENVMLEAGDLTGRLQASPGSEQAEERTLIDCFFAATNGILHLYTRDEMMYIMSNVNDASSKSYREDNAAINLVIAIGAQCRGLNQSDLQIAAKYFAMAQKAAFEGMLQDPSINMVRIFLLMAFYMLGACQRNAAFMYIGVASKAASALGLHVAPRHRCFDEEDQDRRSRTWKSLCILDLLVTSILGRLTSSPTSKLDFLTSTPVESSIESLAFEAVHDECAMIGDMVNNLTQNGDLDVTSAESFLQRLSEWNRGLPPQLRRFECNDSALLPQDRELAIGRIHVACVYYFAVMLATRPFLICHSMAKLHNMIGLQNRKGDAGSTESQEARLAEVCVDSAIFMGKMTHEALRADLLLCNMCMLKAWMFAAGLVLGFAIYVDDAVRRDIEEAFSEVRNVLKKLSDLSPQAEEYFEILSSFSDAINAHRDELSRKRRAANQQYVSQILTFESDQGTTHSSDTQMMEFSTGFNYDLSDIIDPLGPRIPDDLDMIFNFDAGNDAQFGIPTDFSANVEPLGMFFGSI</sequence>
<dbReference type="GO" id="GO:0000435">
    <property type="term" value="P:positive regulation of transcription from RNA polymerase II promoter by galactose"/>
    <property type="evidence" value="ECO:0007669"/>
    <property type="project" value="TreeGrafter"/>
</dbReference>
<protein>
    <recommendedName>
        <fullName evidence="6">Xylanolytic transcriptional activator regulatory domain-containing protein</fullName>
    </recommendedName>
</protein>
<evidence type="ECO:0000259" key="6">
    <source>
        <dbReference type="SMART" id="SM00906"/>
    </source>
</evidence>
<keyword evidence="5" id="KW-1133">Transmembrane helix</keyword>
<evidence type="ECO:0000256" key="1">
    <source>
        <dbReference type="ARBA" id="ARBA00023015"/>
    </source>
</evidence>
<reference evidence="7" key="1">
    <citation type="journal article" date="2021" name="J Fungi (Basel)">
        <title>Virulence traits and population genomics of the black yeast Aureobasidium melanogenum.</title>
        <authorList>
            <person name="Cernosa A."/>
            <person name="Sun X."/>
            <person name="Gostincar C."/>
            <person name="Fang C."/>
            <person name="Gunde-Cimerman N."/>
            <person name="Song Z."/>
        </authorList>
    </citation>
    <scope>NUCLEOTIDE SEQUENCE</scope>
    <source>
        <strain evidence="7">EXF-9298</strain>
    </source>
</reference>
<evidence type="ECO:0000313" key="7">
    <source>
        <dbReference type="EMBL" id="KAG9988357.1"/>
    </source>
</evidence>
<feature type="region of interest" description="Disordered" evidence="4">
    <location>
        <begin position="1"/>
        <end position="64"/>
    </location>
</feature>
<feature type="domain" description="Xylanolytic transcriptional activator regulatory" evidence="6">
    <location>
        <begin position="240"/>
        <end position="315"/>
    </location>
</feature>